<dbReference type="RefSeq" id="WP_277190610.1">
    <property type="nucleotide sequence ID" value="NZ_JAROAV010000004.1"/>
</dbReference>
<proteinExistence type="predicted"/>
<comment type="caution">
    <text evidence="2">The sequence shown here is derived from an EMBL/GenBank/DDBJ whole genome shotgun (WGS) entry which is preliminary data.</text>
</comment>
<evidence type="ECO:0000313" key="3">
    <source>
        <dbReference type="Proteomes" id="UP001528912"/>
    </source>
</evidence>
<dbReference type="SUPFAM" id="SSF160904">
    <property type="entry name" value="Jann2411-like"/>
    <property type="match status" value="1"/>
</dbReference>
<dbReference type="Proteomes" id="UP001528912">
    <property type="component" value="Unassembled WGS sequence"/>
</dbReference>
<keyword evidence="3" id="KW-1185">Reference proteome</keyword>
<reference evidence="2 3" key="1">
    <citation type="submission" date="2023-03" db="EMBL/GenBank/DDBJ databases">
        <title>YIM 133296 draft genome.</title>
        <authorList>
            <person name="Xiong L."/>
        </authorList>
    </citation>
    <scope>NUCLEOTIDE SEQUENCE [LARGE SCALE GENOMIC DNA]</scope>
    <source>
        <strain evidence="2 3">YIM 133296</strain>
    </source>
</reference>
<dbReference type="PANTHER" id="PTHR35525">
    <property type="entry name" value="BLL6575 PROTEIN"/>
    <property type="match status" value="1"/>
</dbReference>
<sequence length="202" mass="22504">MATWWVTVDGRVLPKPIGGHPALELCNTRSGWGEPFDDRQEYLRDYAYLATLGHSTGVISRERAERLIRKAARDRDAAAEVLDRTRTLRADLYAVLTGRAGRAPFERVAAAAATARGRQRLDRDGDRIAWSLPAQADLRDPLEALLITASDLLTSPQRDEVRTCPGVGCGWLFLSTGKRRWCQMAVCGNRAKQASYASRHRD</sequence>
<dbReference type="Pfam" id="PF07336">
    <property type="entry name" value="ABATE"/>
    <property type="match status" value="1"/>
</dbReference>
<organism evidence="2 3">
    <name type="scientific">Luteipulveratus flavus</name>
    <dbReference type="NCBI Taxonomy" id="3031728"/>
    <lineage>
        <taxon>Bacteria</taxon>
        <taxon>Bacillati</taxon>
        <taxon>Actinomycetota</taxon>
        <taxon>Actinomycetes</taxon>
        <taxon>Micrococcales</taxon>
        <taxon>Dermacoccaceae</taxon>
        <taxon>Luteipulveratus</taxon>
    </lineage>
</organism>
<dbReference type="InterPro" id="IPR023286">
    <property type="entry name" value="ABATE_dom_sf"/>
</dbReference>
<protein>
    <submittedName>
        <fullName evidence="2">CGNR zinc finger domain-containing protein</fullName>
    </submittedName>
</protein>
<gene>
    <name evidence="2" type="ORF">P4R38_01030</name>
</gene>
<dbReference type="EMBL" id="JAROAV010000004">
    <property type="protein sequence ID" value="MDF8262826.1"/>
    <property type="molecule type" value="Genomic_DNA"/>
</dbReference>
<evidence type="ECO:0000313" key="2">
    <source>
        <dbReference type="EMBL" id="MDF8262826.1"/>
    </source>
</evidence>
<dbReference type="Gene3D" id="1.10.3300.10">
    <property type="entry name" value="Jann2411-like domain"/>
    <property type="match status" value="1"/>
</dbReference>
<feature type="domain" description="Zinc finger CGNR" evidence="1">
    <location>
        <begin position="161"/>
        <end position="200"/>
    </location>
</feature>
<dbReference type="InterPro" id="IPR021005">
    <property type="entry name" value="Znf_CGNR"/>
</dbReference>
<name>A0ABT6C6B7_9MICO</name>
<evidence type="ECO:0000259" key="1">
    <source>
        <dbReference type="Pfam" id="PF11706"/>
    </source>
</evidence>
<dbReference type="Pfam" id="PF11706">
    <property type="entry name" value="zf-CGNR"/>
    <property type="match status" value="1"/>
</dbReference>
<accession>A0ABT6C6B7</accession>
<dbReference type="PANTHER" id="PTHR35525:SF3">
    <property type="entry name" value="BLL6575 PROTEIN"/>
    <property type="match status" value="1"/>
</dbReference>
<dbReference type="InterPro" id="IPR010852">
    <property type="entry name" value="ABATE"/>
</dbReference>